<evidence type="ECO:0000313" key="10">
    <source>
        <dbReference type="Proteomes" id="UP000287296"/>
    </source>
</evidence>
<dbReference type="Gene3D" id="3.90.120.10">
    <property type="entry name" value="DNA Methylase, subunit A, domain 2"/>
    <property type="match status" value="1"/>
</dbReference>
<dbReference type="Pfam" id="PF00145">
    <property type="entry name" value="DNA_methylase"/>
    <property type="match status" value="1"/>
</dbReference>
<accession>A0A429X9H7</accession>
<dbReference type="InterPro" id="IPR029063">
    <property type="entry name" value="SAM-dependent_MTases_sf"/>
</dbReference>
<evidence type="ECO:0000256" key="1">
    <source>
        <dbReference type="ARBA" id="ARBA00011975"/>
    </source>
</evidence>
<gene>
    <name evidence="9" type="ORF">D5F11_008750</name>
</gene>
<dbReference type="AlphaFoldDB" id="A0A429X9H7"/>
<dbReference type="GO" id="GO:0003677">
    <property type="term" value="F:DNA binding"/>
    <property type="evidence" value="ECO:0007669"/>
    <property type="project" value="TreeGrafter"/>
</dbReference>
<keyword evidence="4 6" id="KW-0949">S-adenosyl-L-methionine</keyword>
<proteinExistence type="inferred from homology"/>
<evidence type="ECO:0000313" key="9">
    <source>
        <dbReference type="EMBL" id="RST60137.1"/>
    </source>
</evidence>
<dbReference type="InterPro" id="IPR001525">
    <property type="entry name" value="C5_MeTfrase"/>
</dbReference>
<sequence length="545" mass="61431">MFNFVKNKIAKRSKTRGGITFSDKELFEVSAKFKYVVDSKNNKVILLQTEKANGEPLDWKSKAKKLKLDLENSLIRSGTVSRKGKNQIPLVDIRNQIANGVFGDADYLQVNIYEDTVIVEGFETQNDKLPEEKSSGKAKKQNRIRSNGRTKKASVFDISQFAKTKKKFEVSFSKEELRQVAGQSHSFHIESILSYSEGVFEEIKESLENVYIPLQVASFFSGAGLMDQGFREAGFDIVFALEKDEQAAETYRHNNGDCIVVDDIQRFDFSLMKDAPVIVGGPPCQGFSAANRKTNFLDNPNNALVKRYVQAIKESSKCKVFVLENVPQILTAGEGKFKDEIIQTLSDFDITYGVLNSADYGCPQERSRAIFIGSKIGRIELPKPIYQPHEYVTVGQAFMGLHENIPNQTDYSKPNPDTEKRMRYIGQGENWKSIPDNLKTPKMLKGNTHSSIYRRLEEDKPSITITNVRKSNILHPTENRVLSIRECARLFGLRDSFEFVGNLSSKQQQIANGVPVQLAKAVGNVIKKAISMFNVRNKTESFVLV</sequence>
<keyword evidence="3 6" id="KW-0808">Transferase</keyword>
<dbReference type="PRINTS" id="PR00105">
    <property type="entry name" value="C5METTRFRASE"/>
</dbReference>
<evidence type="ECO:0000256" key="5">
    <source>
        <dbReference type="ARBA" id="ARBA00022747"/>
    </source>
</evidence>
<dbReference type="EC" id="2.1.1.37" evidence="1"/>
<feature type="compositionally biased region" description="Basic residues" evidence="8">
    <location>
        <begin position="136"/>
        <end position="151"/>
    </location>
</feature>
<dbReference type="InterPro" id="IPR050390">
    <property type="entry name" value="C5-Methyltransferase"/>
</dbReference>
<evidence type="ECO:0000256" key="4">
    <source>
        <dbReference type="ARBA" id="ARBA00022691"/>
    </source>
</evidence>
<dbReference type="Proteomes" id="UP000287296">
    <property type="component" value="Unassembled WGS sequence"/>
</dbReference>
<dbReference type="PROSITE" id="PS51679">
    <property type="entry name" value="SAM_MT_C5"/>
    <property type="match status" value="1"/>
</dbReference>
<evidence type="ECO:0000256" key="2">
    <source>
        <dbReference type="ARBA" id="ARBA00022603"/>
    </source>
</evidence>
<feature type="active site" evidence="6">
    <location>
        <position position="284"/>
    </location>
</feature>
<keyword evidence="2 6" id="KW-0489">Methyltransferase</keyword>
<dbReference type="NCBIfam" id="TIGR00675">
    <property type="entry name" value="dcm"/>
    <property type="match status" value="1"/>
</dbReference>
<reference evidence="9 10" key="1">
    <citation type="submission" date="2018-12" db="EMBL/GenBank/DDBJ databases">
        <authorList>
            <person name="Sun L."/>
            <person name="Chen Z."/>
        </authorList>
    </citation>
    <scope>NUCLEOTIDE SEQUENCE [LARGE SCALE GENOMIC DNA]</scope>
    <source>
        <strain evidence="9 10">LMG 29736</strain>
    </source>
</reference>
<name>A0A429X9H7_SIMTE</name>
<dbReference type="GO" id="GO:0044027">
    <property type="term" value="P:negative regulation of gene expression via chromosomal CpG island methylation"/>
    <property type="evidence" value="ECO:0007669"/>
    <property type="project" value="TreeGrafter"/>
</dbReference>
<comment type="caution">
    <text evidence="9">The sequence shown here is derived from an EMBL/GenBank/DDBJ whole genome shotgun (WGS) entry which is preliminary data.</text>
</comment>
<dbReference type="GO" id="GO:0003886">
    <property type="term" value="F:DNA (cytosine-5-)-methyltransferase activity"/>
    <property type="evidence" value="ECO:0007669"/>
    <property type="project" value="UniProtKB-EC"/>
</dbReference>
<dbReference type="SUPFAM" id="SSF53335">
    <property type="entry name" value="S-adenosyl-L-methionine-dependent methyltransferases"/>
    <property type="match status" value="1"/>
</dbReference>
<dbReference type="EMBL" id="QYTW02000006">
    <property type="protein sequence ID" value="RST60137.1"/>
    <property type="molecule type" value="Genomic_DNA"/>
</dbReference>
<keyword evidence="5" id="KW-0680">Restriction system</keyword>
<dbReference type="OrthoDB" id="9813719at2"/>
<dbReference type="PANTHER" id="PTHR10629">
    <property type="entry name" value="CYTOSINE-SPECIFIC METHYLTRANSFERASE"/>
    <property type="match status" value="1"/>
</dbReference>
<evidence type="ECO:0000256" key="7">
    <source>
        <dbReference type="RuleBase" id="RU000416"/>
    </source>
</evidence>
<organism evidence="9 10">
    <name type="scientific">Siminovitchia terrae</name>
    <name type="common">Bacillus terrae</name>
    <dbReference type="NCBI Taxonomy" id="1914933"/>
    <lineage>
        <taxon>Bacteria</taxon>
        <taxon>Bacillati</taxon>
        <taxon>Bacillota</taxon>
        <taxon>Bacilli</taxon>
        <taxon>Bacillales</taxon>
        <taxon>Bacillaceae</taxon>
        <taxon>Siminovitchia</taxon>
    </lineage>
</organism>
<dbReference type="GO" id="GO:0009307">
    <property type="term" value="P:DNA restriction-modification system"/>
    <property type="evidence" value="ECO:0007669"/>
    <property type="project" value="UniProtKB-KW"/>
</dbReference>
<dbReference type="GO" id="GO:0032259">
    <property type="term" value="P:methylation"/>
    <property type="evidence" value="ECO:0007669"/>
    <property type="project" value="UniProtKB-KW"/>
</dbReference>
<comment type="similarity">
    <text evidence="6 7">Belongs to the class I-like SAM-binding methyltransferase superfamily. C5-methyltransferase family.</text>
</comment>
<evidence type="ECO:0000256" key="6">
    <source>
        <dbReference type="PROSITE-ProRule" id="PRU01016"/>
    </source>
</evidence>
<evidence type="ECO:0000256" key="3">
    <source>
        <dbReference type="ARBA" id="ARBA00022679"/>
    </source>
</evidence>
<dbReference type="Gene3D" id="3.40.50.150">
    <property type="entry name" value="Vaccinia Virus protein VP39"/>
    <property type="match status" value="1"/>
</dbReference>
<feature type="region of interest" description="Disordered" evidence="8">
    <location>
        <begin position="128"/>
        <end position="151"/>
    </location>
</feature>
<dbReference type="PANTHER" id="PTHR10629:SF52">
    <property type="entry name" value="DNA (CYTOSINE-5)-METHYLTRANSFERASE 1"/>
    <property type="match status" value="1"/>
</dbReference>
<protein>
    <recommendedName>
        <fullName evidence="1">DNA (cytosine-5-)-methyltransferase</fullName>
        <ecNumber evidence="1">2.1.1.37</ecNumber>
    </recommendedName>
</protein>
<evidence type="ECO:0000256" key="8">
    <source>
        <dbReference type="SAM" id="MobiDB-lite"/>
    </source>
</evidence>